<evidence type="ECO:0000259" key="1">
    <source>
        <dbReference type="Pfam" id="PF04961"/>
    </source>
</evidence>
<evidence type="ECO:0000313" key="2">
    <source>
        <dbReference type="EMBL" id="PIX35356.1"/>
    </source>
</evidence>
<reference evidence="4 5" key="2">
    <citation type="submission" date="2017-09" db="EMBL/GenBank/DDBJ databases">
        <title>Depth-based differentiation of microbial function through sediment-hosted aquifers and enrichment of novel symbionts in the deep terrestrial subsurface.</title>
        <authorList>
            <person name="Probst A.J."/>
            <person name="Ladd B."/>
            <person name="Jarett J.K."/>
            <person name="Geller-Mcgrath D.E."/>
            <person name="Sieber C.M."/>
            <person name="Emerson J.B."/>
            <person name="Anantharaman K."/>
            <person name="Thomas B.C."/>
            <person name="Malmstrom R."/>
            <person name="Stieglmeier M."/>
            <person name="Klingl A."/>
            <person name="Woyke T."/>
            <person name="Ryan C.M."/>
            <person name="Banfield J.F."/>
        </authorList>
    </citation>
    <scope>NUCLEOTIDE SEQUENCE [LARGE SCALE GENOMIC DNA]</scope>
    <source>
        <strain evidence="3">CG_4_10_14_3_um_filter_34_13</strain>
    </source>
</reference>
<organism evidence="2 5">
    <name type="scientific">Candidatus Infernicultor aquiphilus</name>
    <dbReference type="NCBI Taxonomy" id="1805029"/>
    <lineage>
        <taxon>Bacteria</taxon>
        <taxon>Pseudomonadati</taxon>
        <taxon>Atribacterota</taxon>
        <taxon>Candidatus Phoenicimicrobiia</taxon>
        <taxon>Candidatus Pheonicimicrobiales</taxon>
        <taxon>Candidatus Phoenicimicrobiaceae</taxon>
        <taxon>Candidatus Infernicultor</taxon>
    </lineage>
</organism>
<dbReference type="RefSeq" id="WP_406608213.1">
    <property type="nucleotide sequence ID" value="NZ_PFKO01000320.1"/>
</dbReference>
<dbReference type="InterPro" id="IPR007044">
    <property type="entry name" value="Cyclodeamin/CycHdrlase"/>
</dbReference>
<dbReference type="GO" id="GO:0016787">
    <property type="term" value="F:hydrolase activity"/>
    <property type="evidence" value="ECO:0007669"/>
    <property type="project" value="UniProtKB-KW"/>
</dbReference>
<accession>A0A2M7PLX1</accession>
<evidence type="ECO:0000313" key="3">
    <source>
        <dbReference type="EMBL" id="PIY31598.1"/>
    </source>
</evidence>
<evidence type="ECO:0000313" key="5">
    <source>
        <dbReference type="Proteomes" id="UP000231493"/>
    </source>
</evidence>
<sequence>MLIDKNVRVFLEELASRAPVPGGGSVAALSASLASALTEMVANLTIGRKGFEEVEEEMKRISQESSNYREKFLKDIDKDAEAFDKVMGAFKLPKNTPEEIENRKQIIQKEFKNAALVPLEVAKDAVKLMEFTSKVVEKGNKNAISDGAVATMMARTAVLGALYNVKINLQSIKDEYFVSRISKQVHELELKAIEEEKKILSKVGL</sequence>
<dbReference type="Pfam" id="PF04961">
    <property type="entry name" value="FTCD_C"/>
    <property type="match status" value="1"/>
</dbReference>
<feature type="domain" description="Cyclodeaminase/cyclohydrolase" evidence="1">
    <location>
        <begin position="7"/>
        <end position="186"/>
    </location>
</feature>
<keyword evidence="3" id="KW-0378">Hydrolase</keyword>
<proteinExistence type="predicted"/>
<dbReference type="Gene3D" id="1.20.120.680">
    <property type="entry name" value="Formiminotetrahydrofolate cyclodeaminase monomer, up-and-down helical bundle"/>
    <property type="match status" value="1"/>
</dbReference>
<name>A0A2M7KB46_9BACT</name>
<reference evidence="2" key="1">
    <citation type="submission" date="2017-09" db="EMBL/GenBank/DDBJ databases">
        <title>Depth-based differentiation of microbial function through sediment-hosted aquifers and enrichment of novel symbionts in the deep terrestrial subsurface.</title>
        <authorList>
            <person name="Probst A.J."/>
            <person name="Ladd B."/>
            <person name="Jarett J.K."/>
            <person name="Geller-Mcgrath D.E."/>
            <person name="Sieber C.M.K."/>
            <person name="Emerson J.B."/>
            <person name="Anantharaman K."/>
            <person name="Thomas B.C."/>
            <person name="Malmstrom R."/>
            <person name="Stieglmeier M."/>
            <person name="Klingl A."/>
            <person name="Woyke T."/>
            <person name="Ryan C.M."/>
            <person name="Banfield J.F."/>
        </authorList>
    </citation>
    <scope>NUCLEOTIDE SEQUENCE</scope>
    <source>
        <strain evidence="2">CG_4_8_14_3_um_filter_34_18</strain>
    </source>
</reference>
<protein>
    <submittedName>
        <fullName evidence="2">Methenyltetrahydrofolate cyclohydrolase</fullName>
    </submittedName>
</protein>
<gene>
    <name evidence="3" type="ORF">COZ07_08685</name>
    <name evidence="2" type="ORF">COZ58_00210</name>
</gene>
<dbReference type="Proteomes" id="UP000231493">
    <property type="component" value="Unassembled WGS sequence"/>
</dbReference>
<comment type="caution">
    <text evidence="2">The sequence shown here is derived from an EMBL/GenBank/DDBJ whole genome shotgun (WGS) entry which is preliminary data.</text>
</comment>
<dbReference type="EMBL" id="PFIP01000007">
    <property type="protein sequence ID" value="PIX35356.1"/>
    <property type="molecule type" value="Genomic_DNA"/>
</dbReference>
<dbReference type="EMBL" id="PFKO01000320">
    <property type="protein sequence ID" value="PIY31598.1"/>
    <property type="molecule type" value="Genomic_DNA"/>
</dbReference>
<dbReference type="InterPro" id="IPR036178">
    <property type="entry name" value="Formintransfe-cycloase-like_sf"/>
</dbReference>
<dbReference type="SUPFAM" id="SSF101262">
    <property type="entry name" value="Methenyltetrahydrofolate cyclohydrolase-like"/>
    <property type="match status" value="1"/>
</dbReference>
<dbReference type="Proteomes" id="UP000230646">
    <property type="component" value="Unassembled WGS sequence"/>
</dbReference>
<evidence type="ECO:0000313" key="4">
    <source>
        <dbReference type="Proteomes" id="UP000230646"/>
    </source>
</evidence>
<accession>A0A2M7KB46</accession>
<dbReference type="AlphaFoldDB" id="A0A2M7KB46"/>